<dbReference type="InterPro" id="IPR016181">
    <property type="entry name" value="Acyl_CoA_acyltransferase"/>
</dbReference>
<evidence type="ECO:0000313" key="5">
    <source>
        <dbReference type="Proteomes" id="UP001193501"/>
    </source>
</evidence>
<dbReference type="EMBL" id="JAABNR010000004">
    <property type="protein sequence ID" value="NBZ86979.1"/>
    <property type="molecule type" value="Genomic_DNA"/>
</dbReference>
<dbReference type="InterPro" id="IPR000182">
    <property type="entry name" value="GNAT_dom"/>
</dbReference>
<evidence type="ECO:0000256" key="1">
    <source>
        <dbReference type="ARBA" id="ARBA00022679"/>
    </source>
</evidence>
<protein>
    <submittedName>
        <fullName evidence="4">GNAT family N-acetyltransferase</fullName>
    </submittedName>
</protein>
<gene>
    <name evidence="4" type="ORF">GV832_05245</name>
</gene>
<dbReference type="RefSeq" id="WP_168773792.1">
    <property type="nucleotide sequence ID" value="NZ_JAABNR010000004.1"/>
</dbReference>
<dbReference type="Proteomes" id="UP001193501">
    <property type="component" value="Unassembled WGS sequence"/>
</dbReference>
<dbReference type="SUPFAM" id="SSF55729">
    <property type="entry name" value="Acyl-CoA N-acyltransferases (Nat)"/>
    <property type="match status" value="1"/>
</dbReference>
<keyword evidence="2" id="KW-0012">Acyltransferase</keyword>
<dbReference type="AlphaFoldDB" id="A0AAE4Y868"/>
<dbReference type="PROSITE" id="PS51186">
    <property type="entry name" value="GNAT"/>
    <property type="match status" value="1"/>
</dbReference>
<dbReference type="GO" id="GO:0016747">
    <property type="term" value="F:acyltransferase activity, transferring groups other than amino-acyl groups"/>
    <property type="evidence" value="ECO:0007669"/>
    <property type="project" value="InterPro"/>
</dbReference>
<evidence type="ECO:0000256" key="2">
    <source>
        <dbReference type="ARBA" id="ARBA00023315"/>
    </source>
</evidence>
<organism evidence="4 5">
    <name type="scientific">Stagnihabitans tardus</name>
    <dbReference type="NCBI Taxonomy" id="2699202"/>
    <lineage>
        <taxon>Bacteria</taxon>
        <taxon>Pseudomonadati</taxon>
        <taxon>Pseudomonadota</taxon>
        <taxon>Alphaproteobacteria</taxon>
        <taxon>Rhodobacterales</taxon>
        <taxon>Paracoccaceae</taxon>
        <taxon>Stagnihabitans</taxon>
    </lineage>
</organism>
<feature type="domain" description="N-acetyltransferase" evidence="3">
    <location>
        <begin position="3"/>
        <end position="193"/>
    </location>
</feature>
<evidence type="ECO:0000259" key="3">
    <source>
        <dbReference type="PROSITE" id="PS51186"/>
    </source>
</evidence>
<dbReference type="CDD" id="cd04301">
    <property type="entry name" value="NAT_SF"/>
    <property type="match status" value="1"/>
</dbReference>
<dbReference type="Pfam" id="PF00583">
    <property type="entry name" value="Acetyltransf_1"/>
    <property type="match status" value="1"/>
</dbReference>
<reference evidence="4" key="1">
    <citation type="submission" date="2020-01" db="EMBL/GenBank/DDBJ databases">
        <authorList>
            <person name="Chen W.-M."/>
        </authorList>
    </citation>
    <scope>NUCLEOTIDE SEQUENCE</scope>
    <source>
        <strain evidence="4">CYK-10</strain>
    </source>
</reference>
<evidence type="ECO:0000313" key="4">
    <source>
        <dbReference type="EMBL" id="NBZ86979.1"/>
    </source>
</evidence>
<keyword evidence="5" id="KW-1185">Reference proteome</keyword>
<dbReference type="Gene3D" id="3.40.630.30">
    <property type="match status" value="1"/>
</dbReference>
<comment type="caution">
    <text evidence="4">The sequence shown here is derived from an EMBL/GenBank/DDBJ whole genome shotgun (WGS) entry which is preliminary data.</text>
</comment>
<keyword evidence="1" id="KW-0808">Transferase</keyword>
<dbReference type="InterPro" id="IPR050832">
    <property type="entry name" value="Bact_Acetyltransf"/>
</dbReference>
<sequence length="193" mass="20818">MSAHLQLGLPSALRPQAAALYWQAFGAKLGRVMGPERRALAYLERVIREDHVIVAIDGDRLLGLAGFRTPQGSFAVGEPADLVAIYGKWGGAWRGALMRHLSSEVDNVNFLLDGLCVAEGHRSQGLGGALMGAIAAEARLRGYPGVRLDVITENTRARALYTRLGYAETKTQGIGLLRPFFGFSAAVTMVRQL</sequence>
<dbReference type="PANTHER" id="PTHR43877">
    <property type="entry name" value="AMINOALKYLPHOSPHONATE N-ACETYLTRANSFERASE-RELATED-RELATED"/>
    <property type="match status" value="1"/>
</dbReference>
<accession>A0AAE4Y868</accession>
<name>A0AAE4Y868_9RHOB</name>
<proteinExistence type="predicted"/>